<accession>A0A087LYC6</accession>
<name>A0A087LYC6_9HYPH</name>
<dbReference type="Gene3D" id="3.40.190.10">
    <property type="entry name" value="Periplasmic binding protein-like II"/>
    <property type="match status" value="1"/>
</dbReference>
<evidence type="ECO:0000313" key="2">
    <source>
        <dbReference type="Proteomes" id="UP000028981"/>
    </source>
</evidence>
<keyword evidence="2" id="KW-1185">Reference proteome</keyword>
<dbReference type="RefSeq" id="WP_035086119.1">
    <property type="nucleotide sequence ID" value="NZ_JQGC01000022.1"/>
</dbReference>
<dbReference type="SUPFAM" id="SSF53850">
    <property type="entry name" value="Periplasmic binding protein-like II"/>
    <property type="match status" value="1"/>
</dbReference>
<gene>
    <name evidence="1" type="ORF">JP75_19915</name>
</gene>
<protein>
    <submittedName>
        <fullName evidence="1">Desulfurase</fullName>
    </submittedName>
</protein>
<dbReference type="PANTHER" id="PTHR30024">
    <property type="entry name" value="ALIPHATIC SULFONATES-BINDING PROTEIN-RELATED"/>
    <property type="match status" value="1"/>
</dbReference>
<reference evidence="1 2" key="1">
    <citation type="submission" date="2014-08" db="EMBL/GenBank/DDBJ databases">
        <authorList>
            <person name="Hassan Y.I."/>
            <person name="Lepp D."/>
            <person name="Zhou T."/>
        </authorList>
    </citation>
    <scope>NUCLEOTIDE SEQUENCE [LARGE SCALE GENOMIC DNA]</scope>
    <source>
        <strain evidence="1 2">IFO13584</strain>
    </source>
</reference>
<dbReference type="STRING" id="46914.JP75_19915"/>
<dbReference type="OrthoDB" id="7467011at2"/>
<dbReference type="Proteomes" id="UP000028981">
    <property type="component" value="Unassembled WGS sequence"/>
</dbReference>
<organism evidence="1 2">
    <name type="scientific">Devosia riboflavina</name>
    <dbReference type="NCBI Taxonomy" id="46914"/>
    <lineage>
        <taxon>Bacteria</taxon>
        <taxon>Pseudomonadati</taxon>
        <taxon>Pseudomonadota</taxon>
        <taxon>Alphaproteobacteria</taxon>
        <taxon>Hyphomicrobiales</taxon>
        <taxon>Devosiaceae</taxon>
        <taxon>Devosia</taxon>
    </lineage>
</organism>
<dbReference type="Gene3D" id="3.40.190.270">
    <property type="match status" value="1"/>
</dbReference>
<sequence>MSQEPKSVWYTRCPAPTPLSIAAQLGWVDEAFGTRSVAVASIRDSKDPAVRQSHFTHALDWSFRQGGNIPPIWARSGGRETRIVGITTTDEFQAVISLPTTGIKTAKDLKGRKVGVPRQAGGIVDFQRATALKGIVSALSLEGLTAGDVEIVYLDAREPALLEIGNATFLGLKRRYPYGGELLALARGEIDAFFVKGAEGLVLANQIGATIVSEFGFHPDARIRINNGTPRPLTVDAKFADERPDLVAELVATVDRVGAWAEAHPEDTVRFIAREIGVAEEAIWAANGTNVHRHLKLTLEDEQIDALSHFKDFLLEWGFIPADFDVAAWVDPRALDAARRSEAA</sequence>
<evidence type="ECO:0000313" key="1">
    <source>
        <dbReference type="EMBL" id="KFL29629.1"/>
    </source>
</evidence>
<comment type="caution">
    <text evidence="1">The sequence shown here is derived from an EMBL/GenBank/DDBJ whole genome shotgun (WGS) entry which is preliminary data.</text>
</comment>
<dbReference type="EMBL" id="JQGC01000022">
    <property type="protein sequence ID" value="KFL29629.1"/>
    <property type="molecule type" value="Genomic_DNA"/>
</dbReference>
<dbReference type="AlphaFoldDB" id="A0A087LYC6"/>
<proteinExistence type="predicted"/>